<comment type="caution">
    <text evidence="2">The sequence shown here is derived from an EMBL/GenBank/DDBJ whole genome shotgun (WGS) entry which is preliminary data.</text>
</comment>
<keyword evidence="3" id="KW-1185">Reference proteome</keyword>
<gene>
    <name evidence="2" type="ORF">LENED_003935</name>
</gene>
<name>A0A1Q3E4X4_LENED</name>
<dbReference type="Proteomes" id="UP000188533">
    <property type="component" value="Unassembled WGS sequence"/>
</dbReference>
<dbReference type="AlphaFoldDB" id="A0A1Q3E4X4"/>
<evidence type="ECO:0000313" key="2">
    <source>
        <dbReference type="EMBL" id="GAW02290.1"/>
    </source>
</evidence>
<feature type="compositionally biased region" description="Acidic residues" evidence="1">
    <location>
        <begin position="49"/>
        <end position="59"/>
    </location>
</feature>
<feature type="compositionally biased region" description="Polar residues" evidence="1">
    <location>
        <begin position="25"/>
        <end position="34"/>
    </location>
</feature>
<dbReference type="EMBL" id="BDGU01000092">
    <property type="protein sequence ID" value="GAW02290.1"/>
    <property type="molecule type" value="Genomic_DNA"/>
</dbReference>
<evidence type="ECO:0000313" key="3">
    <source>
        <dbReference type="Proteomes" id="UP000188533"/>
    </source>
</evidence>
<accession>A0A1Q3E4X4</accession>
<evidence type="ECO:0000256" key="1">
    <source>
        <dbReference type="SAM" id="MobiDB-lite"/>
    </source>
</evidence>
<proteinExistence type="predicted"/>
<reference evidence="2 3" key="2">
    <citation type="submission" date="2017-02" db="EMBL/GenBank/DDBJ databases">
        <title>A genome survey and senescence transcriptome analysis in Lentinula edodes.</title>
        <authorList>
            <person name="Sakamoto Y."/>
            <person name="Nakade K."/>
            <person name="Sato S."/>
            <person name="Yoshida Y."/>
            <person name="Miyazaki K."/>
            <person name="Natsume S."/>
            <person name="Konno N."/>
        </authorList>
    </citation>
    <scope>NUCLEOTIDE SEQUENCE [LARGE SCALE GENOMIC DNA]</scope>
    <source>
        <strain evidence="2 3">NBRC 111202</strain>
    </source>
</reference>
<reference evidence="2 3" key="1">
    <citation type="submission" date="2016-08" db="EMBL/GenBank/DDBJ databases">
        <authorList>
            <consortium name="Lentinula edodes genome sequencing consortium"/>
            <person name="Sakamoto Y."/>
            <person name="Nakade K."/>
            <person name="Sato S."/>
            <person name="Yoshida Y."/>
            <person name="Miyazaki K."/>
            <person name="Natsume S."/>
            <person name="Konno N."/>
        </authorList>
    </citation>
    <scope>NUCLEOTIDE SEQUENCE [LARGE SCALE GENOMIC DNA]</scope>
    <source>
        <strain evidence="2 3">NBRC 111202</strain>
    </source>
</reference>
<protein>
    <submittedName>
        <fullName evidence="2">Uncharacterized protein</fullName>
    </submittedName>
</protein>
<sequence>MASIASTSTYPVANFEDSQRPFLPDSSSFTGSSELQKRNGKRKSLAAESGDDEEDEEDDIIRKRGCSRKSPKVTHVHHYENGVEMMKALAKSFKCPEDSAFFGSFDILNVPEIPDRDRVQLVTYEIWRATGYRFTCVDQRSPSNEDWTYDAFLVLPRRPS</sequence>
<organism evidence="2 3">
    <name type="scientific">Lentinula edodes</name>
    <name type="common">Shiitake mushroom</name>
    <name type="synonym">Lentinus edodes</name>
    <dbReference type="NCBI Taxonomy" id="5353"/>
    <lineage>
        <taxon>Eukaryota</taxon>
        <taxon>Fungi</taxon>
        <taxon>Dikarya</taxon>
        <taxon>Basidiomycota</taxon>
        <taxon>Agaricomycotina</taxon>
        <taxon>Agaricomycetes</taxon>
        <taxon>Agaricomycetidae</taxon>
        <taxon>Agaricales</taxon>
        <taxon>Marasmiineae</taxon>
        <taxon>Omphalotaceae</taxon>
        <taxon>Lentinula</taxon>
    </lineage>
</organism>
<feature type="region of interest" description="Disordered" evidence="1">
    <location>
        <begin position="15"/>
        <end position="71"/>
    </location>
</feature>